<proteinExistence type="predicted"/>
<accession>A0A1I4YED9</accession>
<dbReference type="GO" id="GO:0016020">
    <property type="term" value="C:membrane"/>
    <property type="evidence" value="ECO:0007669"/>
    <property type="project" value="InterPro"/>
</dbReference>
<protein>
    <submittedName>
        <fullName evidence="3">Histidine kinase</fullName>
    </submittedName>
</protein>
<keyword evidence="1" id="KW-1133">Transmembrane helix</keyword>
<dbReference type="GO" id="GO:0000155">
    <property type="term" value="F:phosphorelay sensor kinase activity"/>
    <property type="evidence" value="ECO:0007669"/>
    <property type="project" value="InterPro"/>
</dbReference>
<evidence type="ECO:0000259" key="2">
    <source>
        <dbReference type="Pfam" id="PF06580"/>
    </source>
</evidence>
<gene>
    <name evidence="3" type="ORF">SAMN05421594_2360</name>
</gene>
<feature type="transmembrane region" description="Helical" evidence="1">
    <location>
        <begin position="12"/>
        <end position="28"/>
    </location>
</feature>
<dbReference type="PANTHER" id="PTHR34220">
    <property type="entry name" value="SENSOR HISTIDINE KINASE YPDA"/>
    <property type="match status" value="1"/>
</dbReference>
<evidence type="ECO:0000313" key="3">
    <source>
        <dbReference type="EMBL" id="SFN36394.1"/>
    </source>
</evidence>
<dbReference type="Proteomes" id="UP000198769">
    <property type="component" value="Unassembled WGS sequence"/>
</dbReference>
<feature type="transmembrane region" description="Helical" evidence="1">
    <location>
        <begin position="126"/>
        <end position="143"/>
    </location>
</feature>
<dbReference type="Gene3D" id="3.30.565.10">
    <property type="entry name" value="Histidine kinase-like ATPase, C-terminal domain"/>
    <property type="match status" value="1"/>
</dbReference>
<keyword evidence="1" id="KW-0812">Transmembrane</keyword>
<dbReference type="OrthoDB" id="9809908at2"/>
<organism evidence="3 4">
    <name type="scientific">Chryseobacterium oleae</name>
    <dbReference type="NCBI Taxonomy" id="491207"/>
    <lineage>
        <taxon>Bacteria</taxon>
        <taxon>Pseudomonadati</taxon>
        <taxon>Bacteroidota</taxon>
        <taxon>Flavobacteriia</taxon>
        <taxon>Flavobacteriales</taxon>
        <taxon>Weeksellaceae</taxon>
        <taxon>Chryseobacterium group</taxon>
        <taxon>Chryseobacterium</taxon>
    </lineage>
</organism>
<dbReference type="InterPro" id="IPR050640">
    <property type="entry name" value="Bact_2-comp_sensor_kinase"/>
</dbReference>
<sequence>MKSLKVYHFLRVLLNILFVGFIILTSVHNNDKNLPVIFILLYNILLFVPALINNFRLLPNFRDTKKITRYLISVIIVFFISVMITGYYVQWLYVRFNTNELSDFTSLAATSSAPASLEKYSSYFDVYPGMIIIMAVMAMGYSLQEYVVRVKRNEQIQAQQRIAELSVLKSQISPHFLFNVLNSLYALSLKKSEETPDVILKLSDILRYSLYESQPKEISIINEIHILNTYIDIERLRMPANAEISFHHTEVKDSVKIAPMLLLPLVENAFKHGTDSTIGVSYIHINLCCNDHSLVFTCTNNFKETARKDYGGIGIENIQKRLQLLYPSRHVFKIKKDKNIFSATLEIKL</sequence>
<reference evidence="4" key="1">
    <citation type="submission" date="2016-10" db="EMBL/GenBank/DDBJ databases">
        <authorList>
            <person name="Varghese N."/>
            <person name="Submissions S."/>
        </authorList>
    </citation>
    <scope>NUCLEOTIDE SEQUENCE [LARGE SCALE GENOMIC DNA]</scope>
    <source>
        <strain evidence="4">DSM 25575</strain>
    </source>
</reference>
<feature type="domain" description="Signal transduction histidine kinase internal region" evidence="2">
    <location>
        <begin position="163"/>
        <end position="239"/>
    </location>
</feature>
<dbReference type="PANTHER" id="PTHR34220:SF7">
    <property type="entry name" value="SENSOR HISTIDINE KINASE YPDA"/>
    <property type="match status" value="1"/>
</dbReference>
<keyword evidence="3" id="KW-0418">Kinase</keyword>
<keyword evidence="4" id="KW-1185">Reference proteome</keyword>
<evidence type="ECO:0000256" key="1">
    <source>
        <dbReference type="SAM" id="Phobius"/>
    </source>
</evidence>
<dbReference type="AlphaFoldDB" id="A0A1I4YED9"/>
<dbReference type="Pfam" id="PF06580">
    <property type="entry name" value="His_kinase"/>
    <property type="match status" value="1"/>
</dbReference>
<name>A0A1I4YED9_CHROL</name>
<dbReference type="InterPro" id="IPR010559">
    <property type="entry name" value="Sig_transdc_His_kin_internal"/>
</dbReference>
<keyword evidence="3" id="KW-0808">Transferase</keyword>
<dbReference type="InterPro" id="IPR036890">
    <property type="entry name" value="HATPase_C_sf"/>
</dbReference>
<feature type="transmembrane region" description="Helical" evidence="1">
    <location>
        <begin position="34"/>
        <end position="55"/>
    </location>
</feature>
<keyword evidence="1" id="KW-0472">Membrane</keyword>
<dbReference type="EMBL" id="FOVD01000003">
    <property type="protein sequence ID" value="SFN36394.1"/>
    <property type="molecule type" value="Genomic_DNA"/>
</dbReference>
<feature type="transmembrane region" description="Helical" evidence="1">
    <location>
        <begin position="67"/>
        <end position="89"/>
    </location>
</feature>
<evidence type="ECO:0000313" key="4">
    <source>
        <dbReference type="Proteomes" id="UP000198769"/>
    </source>
</evidence>